<dbReference type="Proteomes" id="UP000625551">
    <property type="component" value="Unassembled WGS sequence"/>
</dbReference>
<evidence type="ECO:0000313" key="2">
    <source>
        <dbReference type="Proteomes" id="UP000625551"/>
    </source>
</evidence>
<protein>
    <submittedName>
        <fullName evidence="1">Uncharacterized protein</fullName>
    </submittedName>
</protein>
<name>A0ABR7XFT9_9BACT</name>
<dbReference type="RefSeq" id="WP_191182564.1">
    <property type="nucleotide sequence ID" value="NZ_JACXAJ010000001.1"/>
</dbReference>
<gene>
    <name evidence="1" type="ORF">H9Q13_04745</name>
</gene>
<evidence type="ECO:0000313" key="1">
    <source>
        <dbReference type="EMBL" id="MBD1396463.1"/>
    </source>
</evidence>
<reference evidence="1 2" key="1">
    <citation type="submission" date="2020-09" db="EMBL/GenBank/DDBJ databases">
        <title>Genome sequencing and assembly of Pontibacter sp.</title>
        <authorList>
            <person name="Chhetri G."/>
        </authorList>
    </citation>
    <scope>NUCLEOTIDE SEQUENCE [LARGE SCALE GENOMIC DNA]</scope>
    <source>
        <strain evidence="1 2">JH31</strain>
    </source>
</reference>
<proteinExistence type="predicted"/>
<dbReference type="EMBL" id="JACXAJ010000001">
    <property type="protein sequence ID" value="MBD1396463.1"/>
    <property type="molecule type" value="Genomic_DNA"/>
</dbReference>
<accession>A0ABR7XFT9</accession>
<sequence length="103" mass="11979">METIRLSHLNSSFRIEGKPARKSLELDKALVLKPTQPNADVKLKIVVYDEKDIPIYSNRLVPDQQHADTWVRINERFVFYDHLTVRVKAEPADSAFEAEVIFR</sequence>
<keyword evidence="2" id="KW-1185">Reference proteome</keyword>
<organism evidence="1 2">
    <name type="scientific">Pontibacter aquaedesilientis</name>
    <dbReference type="NCBI Taxonomy" id="2766980"/>
    <lineage>
        <taxon>Bacteria</taxon>
        <taxon>Pseudomonadati</taxon>
        <taxon>Bacteroidota</taxon>
        <taxon>Cytophagia</taxon>
        <taxon>Cytophagales</taxon>
        <taxon>Hymenobacteraceae</taxon>
        <taxon>Pontibacter</taxon>
    </lineage>
</organism>
<comment type="caution">
    <text evidence="1">The sequence shown here is derived from an EMBL/GenBank/DDBJ whole genome shotgun (WGS) entry which is preliminary data.</text>
</comment>